<dbReference type="Proteomes" id="UP000321807">
    <property type="component" value="Chromosome"/>
</dbReference>
<dbReference type="Pfam" id="PF18352">
    <property type="entry name" value="Gp138_N"/>
    <property type="match status" value="1"/>
</dbReference>
<dbReference type="KEGG" id="rgl:CS053_08460"/>
<dbReference type="InterPro" id="IPR044033">
    <property type="entry name" value="GpV-like_apex"/>
</dbReference>
<evidence type="ECO:0000313" key="4">
    <source>
        <dbReference type="Proteomes" id="UP000321807"/>
    </source>
</evidence>
<proteinExistence type="predicted"/>
<evidence type="ECO:0000259" key="2">
    <source>
        <dbReference type="Pfam" id="PF18352"/>
    </source>
</evidence>
<accession>A0A5B9E6U2</accession>
<reference evidence="3 4" key="1">
    <citation type="submission" date="2019-08" db="EMBL/GenBank/DDBJ databases">
        <title>Complete genome sequence of Rhodanobacter glycinis strain T01E-68 isolated from tomato root.</title>
        <authorList>
            <person name="Weon H.-Y."/>
            <person name="Lee S.A."/>
        </authorList>
    </citation>
    <scope>NUCLEOTIDE SEQUENCE [LARGE SCALE GENOMIC DNA]</scope>
    <source>
        <strain evidence="3 4">T01E-68</strain>
    </source>
</reference>
<dbReference type="InterPro" id="IPR041599">
    <property type="entry name" value="Gp138_N"/>
</dbReference>
<organism evidence="3 4">
    <name type="scientific">Rhodanobacter glycinis</name>
    <dbReference type="NCBI Taxonomy" id="582702"/>
    <lineage>
        <taxon>Bacteria</taxon>
        <taxon>Pseudomonadati</taxon>
        <taxon>Pseudomonadota</taxon>
        <taxon>Gammaproteobacteria</taxon>
        <taxon>Lysobacterales</taxon>
        <taxon>Rhodanobacteraceae</taxon>
        <taxon>Rhodanobacter</taxon>
    </lineage>
</organism>
<dbReference type="Gene3D" id="2.40.50.230">
    <property type="entry name" value="Gp5 N-terminal domain"/>
    <property type="match status" value="1"/>
</dbReference>
<gene>
    <name evidence="3" type="ORF">CS053_08460</name>
</gene>
<evidence type="ECO:0000313" key="3">
    <source>
        <dbReference type="EMBL" id="QEE26380.1"/>
    </source>
</evidence>
<evidence type="ECO:0000256" key="1">
    <source>
        <dbReference type="SAM" id="MobiDB-lite"/>
    </source>
</evidence>
<feature type="compositionally biased region" description="Low complexity" evidence="1">
    <location>
        <begin position="202"/>
        <end position="216"/>
    </location>
</feature>
<feature type="domain" description="Phage protein Gp138 N-terminal" evidence="2">
    <location>
        <begin position="20"/>
        <end position="121"/>
    </location>
</feature>
<dbReference type="InterPro" id="IPR037026">
    <property type="entry name" value="Vgr_OB-fold_dom_sf"/>
</dbReference>
<sequence length="216" mass="22223">MEVMFRAILSGSQKHLWTALPGYIVSFDADTVTASVQPGVAGIVTDKGGSPDAVSLPVLTDVPVVFPRGGGCTLTFPVTNGDECLIMFACRSIDAWSQSGGVQPPLSDRRHDLSDAFAIVGPMSQANKISGISTSTTQLRSNDGSTFVELDPTGRIVNVTAPGGMKITTPTLHITGDVNVDKTVTATTDVLGGGKSLKSHVHTGVTSGSGTSGPPQ</sequence>
<name>A0A5B9E6U2_9GAMM</name>
<dbReference type="Pfam" id="PF18946">
    <property type="entry name" value="Apex"/>
    <property type="match status" value="1"/>
</dbReference>
<protein>
    <recommendedName>
        <fullName evidence="2">Phage protein Gp138 N-terminal domain-containing protein</fullName>
    </recommendedName>
</protein>
<dbReference type="AlphaFoldDB" id="A0A5B9E6U2"/>
<feature type="region of interest" description="Disordered" evidence="1">
    <location>
        <begin position="193"/>
        <end position="216"/>
    </location>
</feature>
<dbReference type="EMBL" id="CP042807">
    <property type="protein sequence ID" value="QEE26380.1"/>
    <property type="molecule type" value="Genomic_DNA"/>
</dbReference>